<evidence type="ECO:0000256" key="2">
    <source>
        <dbReference type="ARBA" id="ARBA00022448"/>
    </source>
</evidence>
<keyword evidence="2" id="KW-0813">Transport</keyword>
<evidence type="ECO:0000256" key="7">
    <source>
        <dbReference type="ARBA" id="ARBA00023136"/>
    </source>
</evidence>
<evidence type="ECO:0000256" key="9">
    <source>
        <dbReference type="PROSITE-ProRule" id="PRU00479"/>
    </source>
</evidence>
<keyword evidence="6 11" id="KW-1133">Transmembrane helix</keyword>
<keyword evidence="5" id="KW-0677">Repeat</keyword>
<evidence type="ECO:0000256" key="10">
    <source>
        <dbReference type="SAM" id="MobiDB-lite"/>
    </source>
</evidence>
<keyword evidence="4" id="KW-0732">Signal</keyword>
<dbReference type="SMART" id="SM00059">
    <property type="entry name" value="FN2"/>
    <property type="match status" value="1"/>
</dbReference>
<keyword evidence="3 11" id="KW-0812">Transmembrane</keyword>
<feature type="domain" description="MRH" evidence="13">
    <location>
        <begin position="264"/>
        <end position="403"/>
    </location>
</feature>
<dbReference type="SMART" id="SM01404">
    <property type="entry name" value="CIMR"/>
    <property type="match status" value="9"/>
</dbReference>
<evidence type="ECO:0000256" key="4">
    <source>
        <dbReference type="ARBA" id="ARBA00022729"/>
    </source>
</evidence>
<dbReference type="Pfam" id="PF00878">
    <property type="entry name" value="CIMR"/>
    <property type="match status" value="9"/>
</dbReference>
<feature type="region of interest" description="Disordered" evidence="10">
    <location>
        <begin position="1570"/>
        <end position="1609"/>
    </location>
</feature>
<dbReference type="InterPro" id="IPR000479">
    <property type="entry name" value="CIMR_rpt"/>
</dbReference>
<sequence>MSVCQHRDISLLYRPVRSLWRPCGRDRTIGKGSPKEVVSVSNMGMSKRGPIIEGRDQLLLEFTDGSVCMSEGQKLSYSTQIHLVCSRGASAMGPRFQFNQNCTAIFLWDTKAACAIQTVKNDSCAVVDPVSGFKYNLQLLASKEGYKTTANGKDFMLNVCEDAPGCGPGMGGCELENSHPVSPVGVEKTLKYSTDGVLQLTYKGVLDGPTATRDTFTINFVCDPNSHPGSLKLVREDLSTLSSHVVHDVLFEFSTALACIPAPVDCRIADSHGNEYDLSHLARDEDDSPWIPIDTDGGTSRKFYINVCKPLPTLKICPVGPLGACGVISGKGFNLGYMQSSPQVADDGSISIVYQNGDKCGDSSTYSTRIVLQCDDNPGSPMFDRQDGCEYVFIWRTSEACPIRKVKGENCRVRDPKSGYEFDFTSLKNRDFAITSNKYSYHLSVCSELKKNVCNNKNEESVSSCQVDRNTHKIAGLLNQMLTFVGDQIILNYTNGETCHKIYQRSTVISFSCHPDKHPGVPEFIKETPDCTYLFNWPTALACIPVKTTSCSYNDGQGHSYDLSPLALDSQNWEVELSTQNAGKRFYINVCRSLVQQGGSWKCPSSAASCMKDGDEYVSLGQLMSGPEREGDTLKLQYTSGHPCPGSSYNRSSIISFKCDKDKVDSRPTLISEMENCMYKFLWLTAAACPLNTSQHDECRVTNPATGHLFDLNPLRKAEDYIAYDHNNRQKMFRLNICGEVTNSGCSSGTAVCIKEGTTAVSGGEVSRKLLYRDRVVELTYEGGSTCSANPTLKHTTVIHFICRPPHMSSTSEDPVLIASKAETCTHFFSVHTPLVCEQAVTCSVQNGSALIDLTPLIHGTGYYRATDDAVDQNNESPDFYINICEPLNPIPGVTCPPGAAVCMDPDNGPPVDVGRTTTGPQINSITGEVFITYQSSTPCTADPQQNYSSTIIFTCQQGVELGSPQMLRLQNCLYLFEWATPIVCPDSTQTNGCQLKDSQLDFTFDLKSLSGEVQVEGSSGTYHINVCGSVAEKACMQSAVCQVPRSGSEMPSSSFGITKAMTMDFKHEEQAVLMQYGGGDPCPPLTTENEMCVFPFTFMKKMFNECTTEGRTDGRKWCATTSNYDRDQKWGFCNEVPASAKRQSSILFMCDHSAGHGNPQLLTETAGCSTTFQWRTNVVCPPKKMECKLVRQHQTFDLRSLSSLTEAWKFSSQGYSYYINLCQGIHGGLSSSPEGATVCRRSAAGQTQTLGRVYTQKMSYADGKIVVSYSAGDDVCGNGVNAKTVIQLSCGSTVGHPSLLRVDMASCEFVIGWETRVACAVKQQEVQMVNGTIKVPDTGTSLILGELYNRPHQASGDIRPNGDRYIYHIQLSGITNPSLPKCRGANICQVKLNATYRRKIGSSDKAKYYIKGGNLDVIVPSESQCGREKNKTVYSTIMFHCKPSAGVGIPEFMLETDGCQYLFVWHTEAVCGLITVDRQTSDGDDNSSVLSHQSKAFGITLSLLLVVLIVCLLGFLLHKRERRELVMQKVTGCCRRGNQVSYKYSKVNTDAGEEEMEWLMEELEAPLSSSSHRVTSNHSNGHIRTKPVNTDGLHSFSLDEQDDDSEDEVLSVPGVRVLKPSGVSRTHRSAFLQEESDEDLVGLLEESDRVRKSSKPRSSGGNPSNSSRKREDDDSDEDLLRTVTSALWRFGTLTYTLKAKPCFSVNVPEK</sequence>
<dbReference type="SUPFAM" id="SSF50911">
    <property type="entry name" value="Mannose 6-phosphate receptor domain"/>
    <property type="match status" value="10"/>
</dbReference>
<dbReference type="Pfam" id="PF00040">
    <property type="entry name" value="fn2"/>
    <property type="match status" value="1"/>
</dbReference>
<dbReference type="PROSITE" id="PS51914">
    <property type="entry name" value="MRH"/>
    <property type="match status" value="10"/>
</dbReference>
<dbReference type="PROSITE" id="PS51092">
    <property type="entry name" value="FN2_2"/>
    <property type="match status" value="1"/>
</dbReference>
<feature type="compositionally biased region" description="Low complexity" evidence="10">
    <location>
        <begin position="1570"/>
        <end position="1581"/>
    </location>
</feature>
<protein>
    <recommendedName>
        <fullName evidence="16">Insulin-like growth factor 2 receptor</fullName>
    </recommendedName>
</protein>
<dbReference type="PROSITE" id="PS00023">
    <property type="entry name" value="FN2_1"/>
    <property type="match status" value="1"/>
</dbReference>
<dbReference type="InterPro" id="IPR036943">
    <property type="entry name" value="FN_type2_sf"/>
</dbReference>
<dbReference type="Proteomes" id="UP001482620">
    <property type="component" value="Unassembled WGS sequence"/>
</dbReference>
<dbReference type="InterPro" id="IPR009011">
    <property type="entry name" value="Man6P_isomerase_rcpt-bd_dom_sf"/>
</dbReference>
<feature type="domain" description="Fibronectin type-II" evidence="12">
    <location>
        <begin position="1088"/>
        <end position="1136"/>
    </location>
</feature>
<dbReference type="Gene3D" id="2.10.10.10">
    <property type="entry name" value="Fibronectin, type II, collagen-binding"/>
    <property type="match status" value="1"/>
</dbReference>
<evidence type="ECO:0000259" key="13">
    <source>
        <dbReference type="PROSITE" id="PS51914"/>
    </source>
</evidence>
<feature type="disulfide bond" evidence="9">
    <location>
        <begin position="1107"/>
        <end position="1134"/>
    </location>
</feature>
<feature type="domain" description="MRH" evidence="13">
    <location>
        <begin position="697"/>
        <end position="839"/>
    </location>
</feature>
<evidence type="ECO:0000256" key="8">
    <source>
        <dbReference type="ARBA" id="ARBA00023157"/>
    </source>
</evidence>
<feature type="domain" description="MRH" evidence="13">
    <location>
        <begin position="1346"/>
        <end position="1474"/>
    </location>
</feature>
<dbReference type="Gene3D" id="2.70.130.10">
    <property type="entry name" value="Mannose-6-phosphate receptor binding domain"/>
    <property type="match status" value="10"/>
</dbReference>
<dbReference type="PANTHER" id="PTHR15071">
    <property type="entry name" value="MANNOSE-6-PHOSPHATE RECEPTOR FAMILY MEMBER"/>
    <property type="match status" value="1"/>
</dbReference>
<gene>
    <name evidence="14" type="ORF">ILYODFUR_002938</name>
</gene>
<evidence type="ECO:0000313" key="15">
    <source>
        <dbReference type="Proteomes" id="UP001482620"/>
    </source>
</evidence>
<feature type="domain" description="MRH" evidence="13">
    <location>
        <begin position="1186"/>
        <end position="1322"/>
    </location>
</feature>
<dbReference type="PRINTS" id="PR00013">
    <property type="entry name" value="FNTYPEII"/>
</dbReference>
<accession>A0ABV0TVL3</accession>
<reference evidence="14 15" key="1">
    <citation type="submission" date="2021-06" db="EMBL/GenBank/DDBJ databases">
        <authorList>
            <person name="Palmer J.M."/>
        </authorList>
    </citation>
    <scope>NUCLEOTIDE SEQUENCE [LARGE SCALE GENOMIC DNA]</scope>
    <source>
        <strain evidence="15">if_2019</strain>
        <tissue evidence="14">Muscle</tissue>
    </source>
</reference>
<evidence type="ECO:0008006" key="16">
    <source>
        <dbReference type="Google" id="ProtNLM"/>
    </source>
</evidence>
<name>A0ABV0TVL3_9TELE</name>
<feature type="region of interest" description="Disordered" evidence="10">
    <location>
        <begin position="1647"/>
        <end position="1678"/>
    </location>
</feature>
<keyword evidence="7 11" id="KW-0472">Membrane</keyword>
<dbReference type="InterPro" id="IPR013806">
    <property type="entry name" value="Kringle-like"/>
</dbReference>
<evidence type="ECO:0000256" key="6">
    <source>
        <dbReference type="ARBA" id="ARBA00022989"/>
    </source>
</evidence>
<feature type="domain" description="MRH" evidence="13">
    <location>
        <begin position="841"/>
        <end position="987"/>
    </location>
</feature>
<keyword evidence="8 9" id="KW-1015">Disulfide bond</keyword>
<feature type="domain" description="MRH" evidence="13">
    <location>
        <begin position="1"/>
        <end position="116"/>
    </location>
</feature>
<evidence type="ECO:0000256" key="5">
    <source>
        <dbReference type="ARBA" id="ARBA00022737"/>
    </source>
</evidence>
<feature type="disulfide bond" evidence="9">
    <location>
        <begin position="1093"/>
        <end position="1119"/>
    </location>
</feature>
<feature type="domain" description="MRH" evidence="13">
    <location>
        <begin position="549"/>
        <end position="691"/>
    </location>
</feature>
<dbReference type="CDD" id="cd00062">
    <property type="entry name" value="FN2"/>
    <property type="match status" value="1"/>
</dbReference>
<dbReference type="InterPro" id="IPR044865">
    <property type="entry name" value="MRH_dom"/>
</dbReference>
<dbReference type="PANTHER" id="PTHR15071:SF17">
    <property type="entry name" value="CATION-INDEPENDENT MANNOSE-6-PHOSPHATE RECEPTOR"/>
    <property type="match status" value="1"/>
</dbReference>
<dbReference type="SUPFAM" id="SSF57440">
    <property type="entry name" value="Kringle-like"/>
    <property type="match status" value="1"/>
</dbReference>
<dbReference type="InterPro" id="IPR000562">
    <property type="entry name" value="FN_type2_dom"/>
</dbReference>
<feature type="domain" description="MRH" evidence="13">
    <location>
        <begin position="122"/>
        <end position="261"/>
    </location>
</feature>
<feature type="compositionally biased region" description="Acidic residues" evidence="10">
    <location>
        <begin position="1600"/>
        <end position="1609"/>
    </location>
</feature>
<evidence type="ECO:0000256" key="1">
    <source>
        <dbReference type="ARBA" id="ARBA00004308"/>
    </source>
</evidence>
<comment type="subcellular location">
    <subcellularLocation>
        <location evidence="1">Endomembrane system</location>
    </subcellularLocation>
</comment>
<feature type="transmembrane region" description="Helical" evidence="11">
    <location>
        <begin position="1497"/>
        <end position="1518"/>
    </location>
</feature>
<feature type="domain" description="MRH" evidence="13">
    <location>
        <begin position="992"/>
        <end position="1183"/>
    </location>
</feature>
<proteinExistence type="predicted"/>
<feature type="compositionally biased region" description="Low complexity" evidence="10">
    <location>
        <begin position="1657"/>
        <end position="1667"/>
    </location>
</feature>
<keyword evidence="15" id="KW-1185">Reference proteome</keyword>
<dbReference type="EMBL" id="JAHRIQ010046486">
    <property type="protein sequence ID" value="MEQ2235492.1"/>
    <property type="molecule type" value="Genomic_DNA"/>
</dbReference>
<organism evidence="14 15">
    <name type="scientific">Ilyodon furcidens</name>
    <name type="common">goldbreast splitfin</name>
    <dbReference type="NCBI Taxonomy" id="33524"/>
    <lineage>
        <taxon>Eukaryota</taxon>
        <taxon>Metazoa</taxon>
        <taxon>Chordata</taxon>
        <taxon>Craniata</taxon>
        <taxon>Vertebrata</taxon>
        <taxon>Euteleostomi</taxon>
        <taxon>Actinopterygii</taxon>
        <taxon>Neopterygii</taxon>
        <taxon>Teleostei</taxon>
        <taxon>Neoteleostei</taxon>
        <taxon>Acanthomorphata</taxon>
        <taxon>Ovalentaria</taxon>
        <taxon>Atherinomorphae</taxon>
        <taxon>Cyprinodontiformes</taxon>
        <taxon>Goodeidae</taxon>
        <taxon>Ilyodon</taxon>
    </lineage>
</organism>
<comment type="caution">
    <text evidence="14">The sequence shown here is derived from an EMBL/GenBank/DDBJ whole genome shotgun (WGS) entry which is preliminary data.</text>
</comment>
<feature type="domain" description="MRH" evidence="13">
    <location>
        <begin position="409"/>
        <end position="545"/>
    </location>
</feature>
<evidence type="ECO:0000259" key="12">
    <source>
        <dbReference type="PROSITE" id="PS51092"/>
    </source>
</evidence>
<evidence type="ECO:0000313" key="14">
    <source>
        <dbReference type="EMBL" id="MEQ2235492.1"/>
    </source>
</evidence>
<evidence type="ECO:0000256" key="3">
    <source>
        <dbReference type="ARBA" id="ARBA00022692"/>
    </source>
</evidence>
<evidence type="ECO:0000256" key="11">
    <source>
        <dbReference type="SAM" id="Phobius"/>
    </source>
</evidence>